<organism evidence="3 4">
    <name type="scientific">Gracilibacillus salinarum</name>
    <dbReference type="NCBI Taxonomy" id="2932255"/>
    <lineage>
        <taxon>Bacteria</taxon>
        <taxon>Bacillati</taxon>
        <taxon>Bacillota</taxon>
        <taxon>Bacilli</taxon>
        <taxon>Bacillales</taxon>
        <taxon>Bacillaceae</taxon>
        <taxon>Gracilibacillus</taxon>
    </lineage>
</organism>
<evidence type="ECO:0000256" key="1">
    <source>
        <dbReference type="SAM" id="MobiDB-lite"/>
    </source>
</evidence>
<accession>A0ABY4GRW4</accession>
<protein>
    <submittedName>
        <fullName evidence="3">Uncharacterized protein</fullName>
    </submittedName>
</protein>
<proteinExistence type="predicted"/>
<keyword evidence="2" id="KW-0472">Membrane</keyword>
<feature type="transmembrane region" description="Helical" evidence="2">
    <location>
        <begin position="32"/>
        <end position="54"/>
    </location>
</feature>
<evidence type="ECO:0000313" key="3">
    <source>
        <dbReference type="EMBL" id="UOQ85987.1"/>
    </source>
</evidence>
<dbReference type="Proteomes" id="UP000831537">
    <property type="component" value="Chromosome"/>
</dbReference>
<reference evidence="3 4" key="1">
    <citation type="submission" date="2022-04" db="EMBL/GenBank/DDBJ databases">
        <title>Gracilibacillus sp. isolated from saltern.</title>
        <authorList>
            <person name="Won M."/>
            <person name="Lee C.-M."/>
            <person name="Woen H.-Y."/>
            <person name="Kwon S.-W."/>
        </authorList>
    </citation>
    <scope>NUCLEOTIDE SEQUENCE [LARGE SCALE GENOMIC DNA]</scope>
    <source>
        <strain evidence="3 4">SSPM10-3</strain>
    </source>
</reference>
<keyword evidence="2" id="KW-1133">Transmembrane helix</keyword>
<feature type="compositionally biased region" description="Basic residues" evidence="1">
    <location>
        <begin position="122"/>
        <end position="131"/>
    </location>
</feature>
<gene>
    <name evidence="3" type="ORF">MUN87_03525</name>
</gene>
<keyword evidence="4" id="KW-1185">Reference proteome</keyword>
<keyword evidence="2" id="KW-0812">Transmembrane</keyword>
<name>A0ABY4GRW4_9BACI</name>
<feature type="compositionally biased region" description="Polar residues" evidence="1">
    <location>
        <begin position="78"/>
        <end position="96"/>
    </location>
</feature>
<dbReference type="EMBL" id="CP095071">
    <property type="protein sequence ID" value="UOQ85987.1"/>
    <property type="molecule type" value="Genomic_DNA"/>
</dbReference>
<evidence type="ECO:0000313" key="4">
    <source>
        <dbReference type="Proteomes" id="UP000831537"/>
    </source>
</evidence>
<feature type="transmembrane region" description="Helical" evidence="2">
    <location>
        <begin position="7"/>
        <end position="26"/>
    </location>
</feature>
<feature type="region of interest" description="Disordered" evidence="1">
    <location>
        <begin position="74"/>
        <end position="131"/>
    </location>
</feature>
<dbReference type="InterPro" id="IPR048110">
    <property type="entry name" value="SA1362/YqhP-like"/>
</dbReference>
<evidence type="ECO:0000256" key="2">
    <source>
        <dbReference type="SAM" id="Phobius"/>
    </source>
</evidence>
<dbReference type="RefSeq" id="WP_244746292.1">
    <property type="nucleotide sequence ID" value="NZ_CP095071.1"/>
</dbReference>
<sequence length="131" mass="14661">MNRKIGSIIVYVLIGLAVVGFATALINDTVGLLSSLLISLLIGAAIFGLVYFFFMRKRSTDELKKYRKAVKQSKQRFKNQQSNFKTKSSALKTSFPSKKAIRPLKSPNRSATHLRVIEGNKQKSKKNRASL</sequence>
<dbReference type="NCBIfam" id="NF041554">
    <property type="entry name" value="SA1362_fam"/>
    <property type="match status" value="1"/>
</dbReference>